<dbReference type="Gene3D" id="2.40.50.390">
    <property type="entry name" value="Conjugative transposon protein, DUF961"/>
    <property type="match status" value="1"/>
</dbReference>
<organism evidence="1 2">
    <name type="scientific">Bacillus pumilus</name>
    <name type="common">Bacillus mesentericus</name>
    <dbReference type="NCBI Taxonomy" id="1408"/>
    <lineage>
        <taxon>Bacteria</taxon>
        <taxon>Bacillati</taxon>
        <taxon>Bacillota</taxon>
        <taxon>Bacilli</taxon>
        <taxon>Bacillales</taxon>
        <taxon>Bacillaceae</taxon>
        <taxon>Bacillus</taxon>
    </lineage>
</organism>
<evidence type="ECO:0000313" key="2">
    <source>
        <dbReference type="Proteomes" id="UP000264960"/>
    </source>
</evidence>
<dbReference type="Pfam" id="PF06125">
    <property type="entry name" value="DUF961"/>
    <property type="match status" value="1"/>
</dbReference>
<evidence type="ECO:0008006" key="3">
    <source>
        <dbReference type="Google" id="ProtNLM"/>
    </source>
</evidence>
<dbReference type="InterPro" id="IPR010365">
    <property type="entry name" value="DUF961"/>
</dbReference>
<evidence type="ECO:0000313" key="1">
    <source>
        <dbReference type="EMBL" id="AVM23304.1"/>
    </source>
</evidence>
<reference evidence="1 2" key="1">
    <citation type="submission" date="2018-02" db="EMBL/GenBank/DDBJ databases">
        <title>The complete genome of two Bacillus pumilus strains from Cuatro Cienegas, Coahuila, Mexico.</title>
        <authorList>
            <person name="Zarza E."/>
            <person name="Alcaraz L.D."/>
            <person name="Aguilar-Salinas B."/>
            <person name="Islas A."/>
            <person name="Olmedo-Alvarez G."/>
        </authorList>
    </citation>
    <scope>NUCLEOTIDE SEQUENCE [LARGE SCALE GENOMIC DNA]</scope>
    <source>
        <strain evidence="1 2">145</strain>
    </source>
</reference>
<accession>A0AAD0HL20</accession>
<dbReference type="Proteomes" id="UP000264960">
    <property type="component" value="Chromosome"/>
</dbReference>
<proteinExistence type="predicted"/>
<dbReference type="RefSeq" id="WP_117729864.1">
    <property type="nucleotide sequence ID" value="NZ_CP027116.1"/>
</dbReference>
<name>A0AAD0HL20_BACPU</name>
<protein>
    <recommendedName>
        <fullName evidence="3">DUF961 domain-containing protein</fullName>
    </recommendedName>
</protein>
<dbReference type="EMBL" id="CP027116">
    <property type="protein sequence ID" value="AVM23304.1"/>
    <property type="molecule type" value="Genomic_DNA"/>
</dbReference>
<gene>
    <name evidence="1" type="ORF">C5695_05470</name>
</gene>
<dbReference type="AlphaFoldDB" id="A0AAD0HL20"/>
<sequence>MELKFIVPNKEETFGDCKFLGFKREKFVYDQVNQKRTDELESRTYNLAASCQGGPVEVVLPANVELKEYDFMQDVELVNPIIEARVDNGGRFGTLVWTILAEDIRIKGSNANSTKVTPAAPATNDKK</sequence>
<dbReference type="InterPro" id="IPR038620">
    <property type="entry name" value="YdcP-like_sf"/>
</dbReference>